<feature type="compositionally biased region" description="Polar residues" evidence="1">
    <location>
        <begin position="25"/>
        <end position="38"/>
    </location>
</feature>
<organism evidence="2 3">
    <name type="scientific">Apostasia shenzhenica</name>
    <dbReference type="NCBI Taxonomy" id="1088818"/>
    <lineage>
        <taxon>Eukaryota</taxon>
        <taxon>Viridiplantae</taxon>
        <taxon>Streptophyta</taxon>
        <taxon>Embryophyta</taxon>
        <taxon>Tracheophyta</taxon>
        <taxon>Spermatophyta</taxon>
        <taxon>Magnoliopsida</taxon>
        <taxon>Liliopsida</taxon>
        <taxon>Asparagales</taxon>
        <taxon>Orchidaceae</taxon>
        <taxon>Apostasioideae</taxon>
        <taxon>Apostasia</taxon>
    </lineage>
</organism>
<evidence type="ECO:0000313" key="2">
    <source>
        <dbReference type="EMBL" id="PKA50896.1"/>
    </source>
</evidence>
<dbReference type="STRING" id="1088818.A0A2I0A5T9"/>
<keyword evidence="3" id="KW-1185">Reference proteome</keyword>
<proteinExistence type="predicted"/>
<dbReference type="OrthoDB" id="1914474at2759"/>
<gene>
    <name evidence="2" type="ORF">AXF42_Ash007551</name>
</gene>
<accession>A0A2I0A5T9</accession>
<dbReference type="EMBL" id="KZ452015">
    <property type="protein sequence ID" value="PKA50896.1"/>
    <property type="molecule type" value="Genomic_DNA"/>
</dbReference>
<evidence type="ECO:0008006" key="4">
    <source>
        <dbReference type="Google" id="ProtNLM"/>
    </source>
</evidence>
<dbReference type="Proteomes" id="UP000236161">
    <property type="component" value="Unassembled WGS sequence"/>
</dbReference>
<feature type="compositionally biased region" description="Polar residues" evidence="1">
    <location>
        <begin position="1"/>
        <end position="12"/>
    </location>
</feature>
<name>A0A2I0A5T9_9ASPA</name>
<evidence type="ECO:0000313" key="3">
    <source>
        <dbReference type="Proteomes" id="UP000236161"/>
    </source>
</evidence>
<dbReference type="PANTHER" id="PTHR35722">
    <property type="entry name" value="MAL D 1-ASSOCIATED PROTEIN"/>
    <property type="match status" value="1"/>
</dbReference>
<reference evidence="2 3" key="1">
    <citation type="journal article" date="2017" name="Nature">
        <title>The Apostasia genome and the evolution of orchids.</title>
        <authorList>
            <person name="Zhang G.Q."/>
            <person name="Liu K.W."/>
            <person name="Li Z."/>
            <person name="Lohaus R."/>
            <person name="Hsiao Y.Y."/>
            <person name="Niu S.C."/>
            <person name="Wang J.Y."/>
            <person name="Lin Y.C."/>
            <person name="Xu Q."/>
            <person name="Chen L.J."/>
            <person name="Yoshida K."/>
            <person name="Fujiwara S."/>
            <person name="Wang Z.W."/>
            <person name="Zhang Y.Q."/>
            <person name="Mitsuda N."/>
            <person name="Wang M."/>
            <person name="Liu G.H."/>
            <person name="Pecoraro L."/>
            <person name="Huang H.X."/>
            <person name="Xiao X.J."/>
            <person name="Lin M."/>
            <person name="Wu X.Y."/>
            <person name="Wu W.L."/>
            <person name="Chen Y.Y."/>
            <person name="Chang S.B."/>
            <person name="Sakamoto S."/>
            <person name="Ohme-Takagi M."/>
            <person name="Yagi M."/>
            <person name="Zeng S.J."/>
            <person name="Shen C.Y."/>
            <person name="Yeh C.M."/>
            <person name="Luo Y.B."/>
            <person name="Tsai W.C."/>
            <person name="Van de Peer Y."/>
            <person name="Liu Z.J."/>
        </authorList>
    </citation>
    <scope>NUCLEOTIDE SEQUENCE [LARGE SCALE GENOMIC DNA]</scope>
    <source>
        <strain evidence="3">cv. Shenzhen</strain>
        <tissue evidence="2">Stem</tissue>
    </source>
</reference>
<feature type="region of interest" description="Disordered" evidence="1">
    <location>
        <begin position="138"/>
        <end position="181"/>
    </location>
</feature>
<protein>
    <recommendedName>
        <fullName evidence="4">Mal d 1-associated protein</fullName>
    </recommendedName>
</protein>
<evidence type="ECO:0000256" key="1">
    <source>
        <dbReference type="SAM" id="MobiDB-lite"/>
    </source>
</evidence>
<dbReference type="PANTHER" id="PTHR35722:SF1">
    <property type="entry name" value="MAL D 1-ASSOCIATED PROTEIN"/>
    <property type="match status" value="1"/>
</dbReference>
<dbReference type="AlphaFoldDB" id="A0A2I0A5T9"/>
<feature type="region of interest" description="Disordered" evidence="1">
    <location>
        <begin position="1"/>
        <end position="44"/>
    </location>
</feature>
<dbReference type="InterPro" id="IPR053346">
    <property type="entry name" value="Fra_a_1-associated"/>
</dbReference>
<sequence length="181" mass="20318">MGWWTTADSSPESFAGGAGGEEEANCTTRRISKSSCTTEEVEPGRFVRKCEKTEEILRACVGRSPEVVESKTEHTEDDVTDEMMRGMLPTYSGTDAFTFPGLRSDLESIEQEMLGGFSNFMESAEKITNEFLNSFNIPSIQKPRWPPLERRRSPDWQPESNESKEMAEPAYTELGGEIKDV</sequence>